<sequence length="307" mass="34833">MRSRNMYGFILSLPSLLALLVGLSLTAAMSYFSNKQQERDAHARFAQEAQFIAQTVRRTFEQNRAAAELWFRMSGARPESEDAATDATRVFLQGFPNINTIEHLVIAKSADESRHFSVTDINSLQSLTLNDIKRVTELPELQPAFDEAWRSGETIATPVTRINSQNPAYRGEVRYIRRVNDTLIAISFDLEHSLKAAIADYKPEGFTLSVFDLMRYASDPLVKLVLPQDGEENIKKRKSWLYSDTLDLPERQWLLRITPNQAFHDQTNNRYTLTLFISGAIISILLSLLLARPTRKSGETDSEAEGF</sequence>
<organism evidence="2 3">
    <name type="scientific">Hahella chejuensis (strain KCTC 2396)</name>
    <dbReference type="NCBI Taxonomy" id="349521"/>
    <lineage>
        <taxon>Bacteria</taxon>
        <taxon>Pseudomonadati</taxon>
        <taxon>Pseudomonadota</taxon>
        <taxon>Gammaproteobacteria</taxon>
        <taxon>Oceanospirillales</taxon>
        <taxon>Hahellaceae</taxon>
        <taxon>Hahella</taxon>
    </lineage>
</organism>
<name>Q2SPI6_HAHCH</name>
<dbReference type="OrthoDB" id="6347338at2"/>
<gene>
    <name evidence="2" type="ordered locus">HCH_00533</name>
</gene>
<feature type="transmembrane region" description="Helical" evidence="1">
    <location>
        <begin position="271"/>
        <end position="291"/>
    </location>
</feature>
<evidence type="ECO:0000313" key="3">
    <source>
        <dbReference type="Proteomes" id="UP000000238"/>
    </source>
</evidence>
<keyword evidence="1" id="KW-0812">Transmembrane</keyword>
<keyword evidence="3" id="KW-1185">Reference proteome</keyword>
<dbReference type="RefSeq" id="WP_011394515.1">
    <property type="nucleotide sequence ID" value="NC_007645.1"/>
</dbReference>
<dbReference type="KEGG" id="hch:HCH_00533"/>
<dbReference type="AlphaFoldDB" id="Q2SPI6"/>
<evidence type="ECO:0000313" key="2">
    <source>
        <dbReference type="EMBL" id="ABC27438.1"/>
    </source>
</evidence>
<keyword evidence="1" id="KW-1133">Transmembrane helix</keyword>
<proteinExistence type="predicted"/>
<accession>Q2SPI6</accession>
<evidence type="ECO:0000256" key="1">
    <source>
        <dbReference type="SAM" id="Phobius"/>
    </source>
</evidence>
<dbReference type="EMBL" id="CP000155">
    <property type="protein sequence ID" value="ABC27438.1"/>
    <property type="molecule type" value="Genomic_DNA"/>
</dbReference>
<reference evidence="2 3" key="1">
    <citation type="journal article" date="2005" name="Nucleic Acids Res.">
        <title>Genomic blueprint of Hahella chejuensis, a marine microbe producing an algicidal agent.</title>
        <authorList>
            <person name="Jeong H."/>
            <person name="Yim J.H."/>
            <person name="Lee C."/>
            <person name="Choi S.-H."/>
            <person name="Park Y.K."/>
            <person name="Yoon S.H."/>
            <person name="Hur C.-G."/>
            <person name="Kang H.-Y."/>
            <person name="Kim D."/>
            <person name="Lee H.H."/>
            <person name="Park K.H."/>
            <person name="Park S.-H."/>
            <person name="Park H.-S."/>
            <person name="Lee H.K."/>
            <person name="Oh T.K."/>
            <person name="Kim J.F."/>
        </authorList>
    </citation>
    <scope>NUCLEOTIDE SEQUENCE [LARGE SCALE GENOMIC DNA]</scope>
    <source>
        <strain evidence="2 3">KCTC 2396</strain>
    </source>
</reference>
<protein>
    <submittedName>
        <fullName evidence="2">Uncharacterized protein</fullName>
    </submittedName>
</protein>
<keyword evidence="1" id="KW-0472">Membrane</keyword>
<dbReference type="HOGENOM" id="CLU_905413_0_0_6"/>
<dbReference type="Proteomes" id="UP000000238">
    <property type="component" value="Chromosome"/>
</dbReference>